<gene>
    <name evidence="3" type="ORF">R1sor_002353</name>
</gene>
<sequence length="346" mass="38467">MAGTEVTNRKITLKRYVEGWPKESDLELVTTKEKLELRGEKDLIVRVLYLSCDPFLRWNMSKTQDPYAPPFAPGEPIAGYALGKVLLSSDPNFKEGDIVSGLMEWADYAHRYTQRPNSLTKVGAEGVPLSYYLGILGMPGFTAYAGFFKVCEPKKGETIYVSAAAGAVGQMVGQFAKAFGCRVVGSAGSPRKVDLLKSKFGYDEAFNYKEENDLDAALKRYCPGGIDMYFENVGGKMLDAVLLNIKDHGRIAVCGMISQYNKEEPDPIYNLTNLIKRRVKMQGFLINDYNEDVQPEFLKNVTEWYKEGKVHYVEDLAVGLEKAPAAFIGMLEGKNVGKQSVKVSDP</sequence>
<dbReference type="InterPro" id="IPR020843">
    <property type="entry name" value="ER"/>
</dbReference>
<accession>A0ABD3H0P7</accession>
<dbReference type="AlphaFoldDB" id="A0ABD3H0P7"/>
<feature type="domain" description="Enoyl reductase (ER)" evidence="2">
    <location>
        <begin position="51"/>
        <end position="341"/>
    </location>
</feature>
<name>A0ABD3H0P7_9MARC</name>
<dbReference type="SMART" id="SM00829">
    <property type="entry name" value="PKS_ER"/>
    <property type="match status" value="1"/>
</dbReference>
<dbReference type="Gene3D" id="3.40.50.720">
    <property type="entry name" value="NAD(P)-binding Rossmann-like Domain"/>
    <property type="match status" value="1"/>
</dbReference>
<dbReference type="Pfam" id="PF16884">
    <property type="entry name" value="ADH_N_2"/>
    <property type="match status" value="1"/>
</dbReference>
<dbReference type="Gene3D" id="3.90.180.10">
    <property type="entry name" value="Medium-chain alcohol dehydrogenases, catalytic domain"/>
    <property type="match status" value="1"/>
</dbReference>
<dbReference type="SUPFAM" id="SSF50129">
    <property type="entry name" value="GroES-like"/>
    <property type="match status" value="2"/>
</dbReference>
<dbReference type="GO" id="GO:0016491">
    <property type="term" value="F:oxidoreductase activity"/>
    <property type="evidence" value="ECO:0007669"/>
    <property type="project" value="UniProtKB-KW"/>
</dbReference>
<dbReference type="EMBL" id="JBJQOH010000006">
    <property type="protein sequence ID" value="KAL3684331.1"/>
    <property type="molecule type" value="Genomic_DNA"/>
</dbReference>
<dbReference type="InterPro" id="IPR011032">
    <property type="entry name" value="GroES-like_sf"/>
</dbReference>
<dbReference type="InterPro" id="IPR013149">
    <property type="entry name" value="ADH-like_C"/>
</dbReference>
<keyword evidence="1" id="KW-0560">Oxidoreductase</keyword>
<dbReference type="Proteomes" id="UP001633002">
    <property type="component" value="Unassembled WGS sequence"/>
</dbReference>
<protein>
    <recommendedName>
        <fullName evidence="2">Enoyl reductase (ER) domain-containing protein</fullName>
    </recommendedName>
</protein>
<dbReference type="InterPro" id="IPR041694">
    <property type="entry name" value="ADH_N_2"/>
</dbReference>
<evidence type="ECO:0000313" key="3">
    <source>
        <dbReference type="EMBL" id="KAL3684331.1"/>
    </source>
</evidence>
<dbReference type="Pfam" id="PF00107">
    <property type="entry name" value="ADH_zinc_N"/>
    <property type="match status" value="1"/>
</dbReference>
<reference evidence="3 4" key="1">
    <citation type="submission" date="2024-09" db="EMBL/GenBank/DDBJ databases">
        <title>Chromosome-scale assembly of Riccia sorocarpa.</title>
        <authorList>
            <person name="Paukszto L."/>
        </authorList>
    </citation>
    <scope>NUCLEOTIDE SEQUENCE [LARGE SCALE GENOMIC DNA]</scope>
    <source>
        <strain evidence="3">LP-2024</strain>
        <tissue evidence="3">Aerial parts of the thallus</tissue>
    </source>
</reference>
<organism evidence="3 4">
    <name type="scientific">Riccia sorocarpa</name>
    <dbReference type="NCBI Taxonomy" id="122646"/>
    <lineage>
        <taxon>Eukaryota</taxon>
        <taxon>Viridiplantae</taxon>
        <taxon>Streptophyta</taxon>
        <taxon>Embryophyta</taxon>
        <taxon>Marchantiophyta</taxon>
        <taxon>Marchantiopsida</taxon>
        <taxon>Marchantiidae</taxon>
        <taxon>Marchantiales</taxon>
        <taxon>Ricciaceae</taxon>
        <taxon>Riccia</taxon>
    </lineage>
</organism>
<evidence type="ECO:0000256" key="1">
    <source>
        <dbReference type="ARBA" id="ARBA00023002"/>
    </source>
</evidence>
<dbReference type="SUPFAM" id="SSF51735">
    <property type="entry name" value="NAD(P)-binding Rossmann-fold domains"/>
    <property type="match status" value="1"/>
</dbReference>
<dbReference type="PANTHER" id="PTHR43205">
    <property type="entry name" value="PROSTAGLANDIN REDUCTASE"/>
    <property type="match status" value="1"/>
</dbReference>
<dbReference type="InterPro" id="IPR045010">
    <property type="entry name" value="MDR_fam"/>
</dbReference>
<evidence type="ECO:0000259" key="2">
    <source>
        <dbReference type="SMART" id="SM00829"/>
    </source>
</evidence>
<proteinExistence type="predicted"/>
<dbReference type="PANTHER" id="PTHR43205:SF7">
    <property type="entry name" value="PROSTAGLANDIN REDUCTASE 1"/>
    <property type="match status" value="1"/>
</dbReference>
<dbReference type="FunFam" id="3.40.50.720:FF:000121">
    <property type="entry name" value="Prostaglandin reductase 2"/>
    <property type="match status" value="1"/>
</dbReference>
<comment type="caution">
    <text evidence="3">The sequence shown here is derived from an EMBL/GenBank/DDBJ whole genome shotgun (WGS) entry which is preliminary data.</text>
</comment>
<evidence type="ECO:0000313" key="4">
    <source>
        <dbReference type="Proteomes" id="UP001633002"/>
    </source>
</evidence>
<dbReference type="InterPro" id="IPR036291">
    <property type="entry name" value="NAD(P)-bd_dom_sf"/>
</dbReference>
<keyword evidence="4" id="KW-1185">Reference proteome</keyword>